<keyword evidence="5" id="KW-0732">Signal</keyword>
<dbReference type="EMBL" id="JADBJN010000004">
    <property type="protein sequence ID" value="KAG5669310.1"/>
    <property type="molecule type" value="Genomic_DNA"/>
</dbReference>
<accession>A0A9J6BIQ9</accession>
<comment type="caution">
    <text evidence="6">The sequence shown here is derived from an EMBL/GenBank/DDBJ whole genome shotgun (WGS) entry which is preliminary data.</text>
</comment>
<evidence type="ECO:0000313" key="6">
    <source>
        <dbReference type="EMBL" id="KAG5669310.1"/>
    </source>
</evidence>
<evidence type="ECO:0000256" key="5">
    <source>
        <dbReference type="SAM" id="SignalP"/>
    </source>
</evidence>
<gene>
    <name evidence="6" type="ORF">PVAND_017198</name>
</gene>
<protein>
    <submittedName>
        <fullName evidence="6">Uncharacterized protein</fullName>
    </submittedName>
</protein>
<comment type="similarity">
    <text evidence="2">Belongs to the PBP/GOBP family.</text>
</comment>
<dbReference type="OrthoDB" id="10600502at2759"/>
<sequence>MVNLSLLLFLLSFFKFSYSKNLIDCHDLFKNHAKPHECCYYPFLYITNTSANACTTKCSTHKDDLCCLYDCSAKKLKIYANDEFLSENLIKLYETNIRNEWEMSLEKWIPKLKENIERCQKIVPPKKISNEPCETPFYTMMILNCITKLNFLNCPTFTHSKDCDELYEFIKKLTECGERINGHYLIHMDYFAPTDDNKDSDGIREV</sequence>
<dbReference type="PANTHER" id="PTHR21066">
    <property type="entry name" value="ODORANT-BINDING PROTEIN 59A-RELATED"/>
    <property type="match status" value="1"/>
</dbReference>
<comment type="subcellular location">
    <subcellularLocation>
        <location evidence="1">Secreted</location>
    </subcellularLocation>
</comment>
<evidence type="ECO:0000256" key="2">
    <source>
        <dbReference type="ARBA" id="ARBA00008098"/>
    </source>
</evidence>
<keyword evidence="4" id="KW-0964">Secreted</keyword>
<dbReference type="InterPro" id="IPR052295">
    <property type="entry name" value="Odorant-binding_protein"/>
</dbReference>
<name>A0A9J6BIQ9_POLVA</name>
<reference evidence="6" key="1">
    <citation type="submission" date="2021-03" db="EMBL/GenBank/DDBJ databases">
        <title>Chromosome level genome of the anhydrobiotic midge Polypedilum vanderplanki.</title>
        <authorList>
            <person name="Yoshida Y."/>
            <person name="Kikawada T."/>
            <person name="Gusev O."/>
        </authorList>
    </citation>
    <scope>NUCLEOTIDE SEQUENCE</scope>
    <source>
        <strain evidence="6">NIAS01</strain>
        <tissue evidence="6">Whole body or cell culture</tissue>
    </source>
</reference>
<evidence type="ECO:0000313" key="7">
    <source>
        <dbReference type="Proteomes" id="UP001107558"/>
    </source>
</evidence>
<feature type="chain" id="PRO_5039891364" evidence="5">
    <location>
        <begin position="20"/>
        <end position="206"/>
    </location>
</feature>
<evidence type="ECO:0000256" key="1">
    <source>
        <dbReference type="ARBA" id="ARBA00004613"/>
    </source>
</evidence>
<organism evidence="6 7">
    <name type="scientific">Polypedilum vanderplanki</name>
    <name type="common">Sleeping chironomid midge</name>
    <dbReference type="NCBI Taxonomy" id="319348"/>
    <lineage>
        <taxon>Eukaryota</taxon>
        <taxon>Metazoa</taxon>
        <taxon>Ecdysozoa</taxon>
        <taxon>Arthropoda</taxon>
        <taxon>Hexapoda</taxon>
        <taxon>Insecta</taxon>
        <taxon>Pterygota</taxon>
        <taxon>Neoptera</taxon>
        <taxon>Endopterygota</taxon>
        <taxon>Diptera</taxon>
        <taxon>Nematocera</taxon>
        <taxon>Chironomoidea</taxon>
        <taxon>Chironomidae</taxon>
        <taxon>Chironominae</taxon>
        <taxon>Polypedilum</taxon>
        <taxon>Polypedilum</taxon>
    </lineage>
</organism>
<proteinExistence type="inferred from homology"/>
<dbReference type="Gene3D" id="1.10.238.270">
    <property type="match status" value="1"/>
</dbReference>
<dbReference type="PANTHER" id="PTHR21066:SF3">
    <property type="entry name" value="IP02236P"/>
    <property type="match status" value="1"/>
</dbReference>
<dbReference type="GO" id="GO:0005576">
    <property type="term" value="C:extracellular region"/>
    <property type="evidence" value="ECO:0007669"/>
    <property type="project" value="UniProtKB-SubCell"/>
</dbReference>
<keyword evidence="7" id="KW-1185">Reference proteome</keyword>
<dbReference type="AlphaFoldDB" id="A0A9J6BIQ9"/>
<feature type="signal peptide" evidence="5">
    <location>
        <begin position="1"/>
        <end position="19"/>
    </location>
</feature>
<evidence type="ECO:0000256" key="3">
    <source>
        <dbReference type="ARBA" id="ARBA00022448"/>
    </source>
</evidence>
<evidence type="ECO:0000256" key="4">
    <source>
        <dbReference type="ARBA" id="ARBA00022525"/>
    </source>
</evidence>
<dbReference type="Proteomes" id="UP001107558">
    <property type="component" value="Chromosome 4"/>
</dbReference>
<keyword evidence="3" id="KW-0813">Transport</keyword>